<dbReference type="OrthoDB" id="2414439at2"/>
<evidence type="ECO:0000259" key="8">
    <source>
        <dbReference type="PROSITE" id="PS50850"/>
    </source>
</evidence>
<feature type="transmembrane region" description="Helical" evidence="7">
    <location>
        <begin position="156"/>
        <end position="182"/>
    </location>
</feature>
<dbReference type="InterPro" id="IPR036259">
    <property type="entry name" value="MFS_trans_sf"/>
</dbReference>
<feature type="transmembrane region" description="Helical" evidence="7">
    <location>
        <begin position="400"/>
        <end position="423"/>
    </location>
</feature>
<dbReference type="InterPro" id="IPR020846">
    <property type="entry name" value="MFS_dom"/>
</dbReference>
<reference evidence="9 10" key="1">
    <citation type="submission" date="2019-03" db="EMBL/GenBank/DDBJ databases">
        <title>Genomic Encyclopedia of Type Strains, Phase III (KMG-III): the genomes of soil and plant-associated and newly described type strains.</title>
        <authorList>
            <person name="Whitman W."/>
        </authorList>
    </citation>
    <scope>NUCLEOTIDE SEQUENCE [LARGE SCALE GENOMIC DNA]</scope>
    <source>
        <strain evidence="9 10">CGMCC 1.7660</strain>
    </source>
</reference>
<sequence length="437" mass="43844">MEQALAPAQVPELRTKDASSEAHRKTDSKRGITAALALAMLLASLGTSIANIALPSLTLAFGAPFIEVQGVVVAYLAALTVAVVIAGRLGDRYGLRRMLLLGLGLFAAASLLCGFANDLSLLIGARALQGVGAAFLMTLPLALMRAHAGQGRIGRAMGMLGSVSALGTALGPSLGGLLLPFFGWRGIFLVQVPLALLALSLVFLLLPRESGEATAKSPESGTHAPSGAPIWANLVANLLVAAVMMTTLVVGPFYLDFGLGLSALLVGLVLSLGPVVSILGGIPSGRLVDHWGAGRVVMLGLVLLAAGAFLLAMLPGALGLGGYVLGILVLTPGYQLFQAANNTLALAGVSAARRGAVSGLLGLARNIGLIAGASLMGAVFALGTGTAIGSGDFTHTAPDAIATGLNLTFLLAGGMMLAAIAIAGGRLTMSPAATARI</sequence>
<dbReference type="EMBL" id="SNYW01000008">
    <property type="protein sequence ID" value="TDQ81938.1"/>
    <property type="molecule type" value="Genomic_DNA"/>
</dbReference>
<dbReference type="AlphaFoldDB" id="A0A4V3DEJ3"/>
<evidence type="ECO:0000256" key="7">
    <source>
        <dbReference type="SAM" id="Phobius"/>
    </source>
</evidence>
<dbReference type="PANTHER" id="PTHR42718">
    <property type="entry name" value="MAJOR FACILITATOR SUPERFAMILY MULTIDRUG TRANSPORTER MFSC"/>
    <property type="match status" value="1"/>
</dbReference>
<evidence type="ECO:0000256" key="5">
    <source>
        <dbReference type="ARBA" id="ARBA00023136"/>
    </source>
</evidence>
<feature type="transmembrane region" description="Helical" evidence="7">
    <location>
        <begin position="98"/>
        <end position="117"/>
    </location>
</feature>
<keyword evidence="2" id="KW-0813">Transport</keyword>
<feature type="transmembrane region" description="Helical" evidence="7">
    <location>
        <begin position="294"/>
        <end position="314"/>
    </location>
</feature>
<organism evidence="9 10">
    <name type="scientific">Dongia mobilis</name>
    <dbReference type="NCBI Taxonomy" id="578943"/>
    <lineage>
        <taxon>Bacteria</taxon>
        <taxon>Pseudomonadati</taxon>
        <taxon>Pseudomonadota</taxon>
        <taxon>Alphaproteobacteria</taxon>
        <taxon>Rhodospirillales</taxon>
        <taxon>Dongiaceae</taxon>
        <taxon>Dongia</taxon>
    </lineage>
</organism>
<keyword evidence="10" id="KW-1185">Reference proteome</keyword>
<feature type="transmembrane region" description="Helical" evidence="7">
    <location>
        <begin position="66"/>
        <end position="86"/>
    </location>
</feature>
<dbReference type="GO" id="GO:0022857">
    <property type="term" value="F:transmembrane transporter activity"/>
    <property type="evidence" value="ECO:0007669"/>
    <property type="project" value="InterPro"/>
</dbReference>
<feature type="domain" description="Major facilitator superfamily (MFS) profile" evidence="8">
    <location>
        <begin position="32"/>
        <end position="431"/>
    </location>
</feature>
<dbReference type="PROSITE" id="PS50850">
    <property type="entry name" value="MFS"/>
    <property type="match status" value="1"/>
</dbReference>
<dbReference type="PANTHER" id="PTHR42718:SF9">
    <property type="entry name" value="MAJOR FACILITATOR SUPERFAMILY MULTIDRUG TRANSPORTER MFSC"/>
    <property type="match status" value="1"/>
</dbReference>
<evidence type="ECO:0000256" key="2">
    <source>
        <dbReference type="ARBA" id="ARBA00022448"/>
    </source>
</evidence>
<dbReference type="GO" id="GO:0016020">
    <property type="term" value="C:membrane"/>
    <property type="evidence" value="ECO:0007669"/>
    <property type="project" value="UniProtKB-SubCell"/>
</dbReference>
<feature type="transmembrane region" description="Helical" evidence="7">
    <location>
        <begin position="123"/>
        <end position="144"/>
    </location>
</feature>
<evidence type="ECO:0000313" key="9">
    <source>
        <dbReference type="EMBL" id="TDQ81938.1"/>
    </source>
</evidence>
<feature type="transmembrane region" description="Helical" evidence="7">
    <location>
        <begin position="261"/>
        <end position="282"/>
    </location>
</feature>
<evidence type="ECO:0000256" key="4">
    <source>
        <dbReference type="ARBA" id="ARBA00022989"/>
    </source>
</evidence>
<dbReference type="InterPro" id="IPR011701">
    <property type="entry name" value="MFS"/>
</dbReference>
<dbReference type="CDD" id="cd17321">
    <property type="entry name" value="MFS_MMR_MDR_like"/>
    <property type="match status" value="1"/>
</dbReference>
<feature type="compositionally biased region" description="Basic and acidic residues" evidence="6">
    <location>
        <begin position="13"/>
        <end position="26"/>
    </location>
</feature>
<name>A0A4V3DEJ3_9PROT</name>
<dbReference type="Gene3D" id="1.20.1250.20">
    <property type="entry name" value="MFS general substrate transporter like domains"/>
    <property type="match status" value="1"/>
</dbReference>
<evidence type="ECO:0000256" key="6">
    <source>
        <dbReference type="SAM" id="MobiDB-lite"/>
    </source>
</evidence>
<dbReference type="PRINTS" id="PR01036">
    <property type="entry name" value="TCRTETB"/>
</dbReference>
<evidence type="ECO:0000256" key="1">
    <source>
        <dbReference type="ARBA" id="ARBA00004141"/>
    </source>
</evidence>
<evidence type="ECO:0000256" key="3">
    <source>
        <dbReference type="ARBA" id="ARBA00022692"/>
    </source>
</evidence>
<gene>
    <name evidence="9" type="ORF">A8950_1757</name>
</gene>
<accession>A0A4V3DEJ3</accession>
<feature type="transmembrane region" description="Helical" evidence="7">
    <location>
        <begin position="188"/>
        <end position="207"/>
    </location>
</feature>
<feature type="transmembrane region" description="Helical" evidence="7">
    <location>
        <begin position="367"/>
        <end position="388"/>
    </location>
</feature>
<keyword evidence="5 7" id="KW-0472">Membrane</keyword>
<keyword evidence="3 7" id="KW-0812">Transmembrane</keyword>
<comment type="subcellular location">
    <subcellularLocation>
        <location evidence="1">Membrane</location>
        <topology evidence="1">Multi-pass membrane protein</topology>
    </subcellularLocation>
</comment>
<dbReference type="Pfam" id="PF07690">
    <property type="entry name" value="MFS_1"/>
    <property type="match status" value="1"/>
</dbReference>
<feature type="region of interest" description="Disordered" evidence="6">
    <location>
        <begin position="1"/>
        <end position="26"/>
    </location>
</feature>
<feature type="transmembrane region" description="Helical" evidence="7">
    <location>
        <begin position="228"/>
        <end position="255"/>
    </location>
</feature>
<keyword evidence="4 7" id="KW-1133">Transmembrane helix</keyword>
<feature type="transmembrane region" description="Helical" evidence="7">
    <location>
        <begin position="32"/>
        <end position="54"/>
    </location>
</feature>
<dbReference type="SUPFAM" id="SSF103473">
    <property type="entry name" value="MFS general substrate transporter"/>
    <property type="match status" value="1"/>
</dbReference>
<protein>
    <submittedName>
        <fullName evidence="9">Putative MFS family arabinose efflux permease</fullName>
    </submittedName>
</protein>
<dbReference type="Proteomes" id="UP000295783">
    <property type="component" value="Unassembled WGS sequence"/>
</dbReference>
<proteinExistence type="predicted"/>
<feature type="transmembrane region" description="Helical" evidence="7">
    <location>
        <begin position="320"/>
        <end position="337"/>
    </location>
</feature>
<comment type="caution">
    <text evidence="9">The sequence shown here is derived from an EMBL/GenBank/DDBJ whole genome shotgun (WGS) entry which is preliminary data.</text>
</comment>
<evidence type="ECO:0000313" key="10">
    <source>
        <dbReference type="Proteomes" id="UP000295783"/>
    </source>
</evidence>